<comment type="function">
    <text evidence="10">Catalyzes the 2-thiolation of uridine at the wobble position (U34) of tRNA, leading to the formation of s(2)U34.</text>
</comment>
<feature type="domain" description="tRNA-specific 2-thiouridylase MnmA-like C-terminal" evidence="11">
    <location>
        <begin position="286"/>
        <end position="360"/>
    </location>
</feature>
<dbReference type="FunFam" id="3.40.50.620:FF:000115">
    <property type="entry name" value="tRNA-specific 2-thiouridylase MnmA"/>
    <property type="match status" value="1"/>
</dbReference>
<evidence type="ECO:0000256" key="9">
    <source>
        <dbReference type="ARBA" id="ARBA00051542"/>
    </source>
</evidence>
<evidence type="ECO:0000256" key="3">
    <source>
        <dbReference type="ARBA" id="ARBA00022679"/>
    </source>
</evidence>
<proteinExistence type="inferred from homology"/>
<evidence type="ECO:0000256" key="8">
    <source>
        <dbReference type="ARBA" id="ARBA00023157"/>
    </source>
</evidence>
<keyword evidence="2 10" id="KW-0820">tRNA-binding</keyword>
<dbReference type="InterPro" id="IPR023382">
    <property type="entry name" value="MnmA-like_central_sf"/>
</dbReference>
<name>F5RMT2_9FIRM</name>
<keyword evidence="3 10" id="KW-0808">Transferase</keyword>
<evidence type="ECO:0000256" key="1">
    <source>
        <dbReference type="ARBA" id="ARBA00022490"/>
    </source>
</evidence>
<feature type="site" description="Interaction with tRNA" evidence="10">
    <location>
        <position position="133"/>
    </location>
</feature>
<comment type="subcellular location">
    <subcellularLocation>
        <location evidence="10">Cytoplasm</location>
    </subcellularLocation>
</comment>
<dbReference type="InterPro" id="IPR014729">
    <property type="entry name" value="Rossmann-like_a/b/a_fold"/>
</dbReference>
<dbReference type="EMBL" id="AFHQ01000034">
    <property type="protein sequence ID" value="EGK59580.1"/>
    <property type="molecule type" value="Genomic_DNA"/>
</dbReference>
<evidence type="ECO:0000256" key="2">
    <source>
        <dbReference type="ARBA" id="ARBA00022555"/>
    </source>
</evidence>
<dbReference type="GO" id="GO:0032259">
    <property type="term" value="P:methylation"/>
    <property type="evidence" value="ECO:0007669"/>
    <property type="project" value="UniProtKB-KW"/>
</dbReference>
<dbReference type="GO" id="GO:0002143">
    <property type="term" value="P:tRNA wobble position uridine thiolation"/>
    <property type="evidence" value="ECO:0007669"/>
    <property type="project" value="TreeGrafter"/>
</dbReference>
<feature type="region of interest" description="Interaction with tRNA" evidence="10">
    <location>
        <begin position="155"/>
        <end position="157"/>
    </location>
</feature>
<comment type="similarity">
    <text evidence="10">Belongs to the MnmA/TRMU family.</text>
</comment>
<keyword evidence="8 10" id="KW-1015">Disulfide bond</keyword>
<evidence type="ECO:0000313" key="13">
    <source>
        <dbReference type="EMBL" id="EGK59580.1"/>
    </source>
</evidence>
<dbReference type="PANTHER" id="PTHR11933">
    <property type="entry name" value="TRNA 5-METHYLAMINOMETHYL-2-THIOURIDYLATE -METHYLTRANSFERASE"/>
    <property type="match status" value="1"/>
</dbReference>
<evidence type="ECO:0000256" key="10">
    <source>
        <dbReference type="HAMAP-Rule" id="MF_00144"/>
    </source>
</evidence>
<feature type="binding site" evidence="10">
    <location>
        <begin position="13"/>
        <end position="20"/>
    </location>
    <ligand>
        <name>ATP</name>
        <dbReference type="ChEBI" id="CHEBI:30616"/>
    </ligand>
</feature>
<dbReference type="Pfam" id="PF20258">
    <property type="entry name" value="tRNA_Me_trans_C"/>
    <property type="match status" value="1"/>
</dbReference>
<dbReference type="Proteomes" id="UP000004067">
    <property type="component" value="Unassembled WGS sequence"/>
</dbReference>
<dbReference type="HOGENOM" id="CLU_035188_0_0_9"/>
<dbReference type="Gene3D" id="3.40.50.620">
    <property type="entry name" value="HUPs"/>
    <property type="match status" value="1"/>
</dbReference>
<evidence type="ECO:0000259" key="12">
    <source>
        <dbReference type="Pfam" id="PF20259"/>
    </source>
</evidence>
<organism evidence="13 14">
    <name type="scientific">Centipeda periodontii DSM 2778</name>
    <dbReference type="NCBI Taxonomy" id="888060"/>
    <lineage>
        <taxon>Bacteria</taxon>
        <taxon>Bacillati</taxon>
        <taxon>Bacillota</taxon>
        <taxon>Negativicutes</taxon>
        <taxon>Selenomonadales</taxon>
        <taxon>Selenomonadaceae</taxon>
        <taxon>Centipeda</taxon>
    </lineage>
</organism>
<dbReference type="GO" id="GO:0103016">
    <property type="term" value="F:tRNA-uridine 2-sulfurtransferase activity"/>
    <property type="evidence" value="ECO:0007669"/>
    <property type="project" value="UniProtKB-EC"/>
</dbReference>
<keyword evidence="6 10" id="KW-0067">ATP-binding</keyword>
<feature type="binding site" evidence="10">
    <location>
        <position position="39"/>
    </location>
    <ligand>
        <name>ATP</name>
        <dbReference type="ChEBI" id="CHEBI:30616"/>
    </ligand>
</feature>
<dbReference type="STRING" id="888060.HMPREF9081_1568"/>
<sequence length="365" mass="40810">MKHMRNQGRVVVAMSGGVDSSLAAALLLEQGYDVVGVTMRLSDENRDAVPDDRSCCSLSSVDDARRVADVLAIPHYVMDFTASFERSVIDYFLDEYLRGRTPNPCIACNRHIKFEGLLDKARELGASHVATGHYARIDRDEAGTYRLRKGLDLEKDQSYVLYHLNQRTLAQVLLPLGSFSKSETRRMAEEYHLPVAHKAESQEICFVPRDDYKAYLRAKRPECAREGDIVDRTGNVRGRHEGVAFYTIGQRRGLGIAAPRPLYVTALDAVKNQVIVGAADEVYACELIASDLSWTMWDGLDQERSVQAKIRYGKREAPAQITPRDSKSVWVRFAQPQRAVTPGQSVVFYEKDIVLGGGIIDEVIA</sequence>
<dbReference type="InterPro" id="IPR004506">
    <property type="entry name" value="MnmA-like"/>
</dbReference>
<dbReference type="Pfam" id="PF03054">
    <property type="entry name" value="tRNA_Me_trans"/>
    <property type="match status" value="1"/>
</dbReference>
<evidence type="ECO:0000259" key="11">
    <source>
        <dbReference type="Pfam" id="PF20258"/>
    </source>
</evidence>
<dbReference type="Gene3D" id="2.40.30.10">
    <property type="entry name" value="Translation factors"/>
    <property type="match status" value="1"/>
</dbReference>
<dbReference type="eggNOG" id="COG0482">
    <property type="taxonomic scope" value="Bacteria"/>
</dbReference>
<dbReference type="GO" id="GO:0005737">
    <property type="term" value="C:cytoplasm"/>
    <property type="evidence" value="ECO:0007669"/>
    <property type="project" value="UniProtKB-SubCell"/>
</dbReference>
<comment type="catalytic activity">
    <reaction evidence="9 10">
        <text>S-sulfanyl-L-cysteinyl-[protein] + uridine(34) in tRNA + AH2 + ATP = 2-thiouridine(34) in tRNA + L-cysteinyl-[protein] + A + AMP + diphosphate + H(+)</text>
        <dbReference type="Rhea" id="RHEA:47032"/>
        <dbReference type="Rhea" id="RHEA-COMP:10131"/>
        <dbReference type="Rhea" id="RHEA-COMP:11726"/>
        <dbReference type="Rhea" id="RHEA-COMP:11727"/>
        <dbReference type="Rhea" id="RHEA-COMP:11728"/>
        <dbReference type="ChEBI" id="CHEBI:13193"/>
        <dbReference type="ChEBI" id="CHEBI:15378"/>
        <dbReference type="ChEBI" id="CHEBI:17499"/>
        <dbReference type="ChEBI" id="CHEBI:29950"/>
        <dbReference type="ChEBI" id="CHEBI:30616"/>
        <dbReference type="ChEBI" id="CHEBI:33019"/>
        <dbReference type="ChEBI" id="CHEBI:61963"/>
        <dbReference type="ChEBI" id="CHEBI:65315"/>
        <dbReference type="ChEBI" id="CHEBI:87170"/>
        <dbReference type="ChEBI" id="CHEBI:456215"/>
        <dbReference type="EC" id="2.8.1.13"/>
    </reaction>
</comment>
<keyword evidence="1 10" id="KW-0963">Cytoplasm</keyword>
<comment type="caution">
    <text evidence="13">The sequence shown here is derived from an EMBL/GenBank/DDBJ whole genome shotgun (WGS) entry which is preliminary data.</text>
</comment>
<reference evidence="13 14" key="1">
    <citation type="submission" date="2011-04" db="EMBL/GenBank/DDBJ databases">
        <authorList>
            <person name="Muzny D."/>
            <person name="Qin X."/>
            <person name="Deng J."/>
            <person name="Jiang H."/>
            <person name="Liu Y."/>
            <person name="Qu J."/>
            <person name="Song X.-Z."/>
            <person name="Zhang L."/>
            <person name="Thornton R."/>
            <person name="Coyle M."/>
            <person name="Francisco L."/>
            <person name="Jackson L."/>
            <person name="Javaid M."/>
            <person name="Korchina V."/>
            <person name="Kovar C."/>
            <person name="Mata R."/>
            <person name="Mathew T."/>
            <person name="Ngo R."/>
            <person name="Nguyen L."/>
            <person name="Nguyen N."/>
            <person name="Okwuonu G."/>
            <person name="Ongeri F."/>
            <person name="Pham C."/>
            <person name="Simmons D."/>
            <person name="Wilczek-Boney K."/>
            <person name="Hale W."/>
            <person name="Jakkamsetti A."/>
            <person name="Pham P."/>
            <person name="Ruth R."/>
            <person name="San Lucas F."/>
            <person name="Warren J."/>
            <person name="Zhang J."/>
            <person name="Zhao Z."/>
            <person name="Zhou C."/>
            <person name="Zhu D."/>
            <person name="Lee S."/>
            <person name="Bess C."/>
            <person name="Blankenburg K."/>
            <person name="Forbes L."/>
            <person name="Fu Q."/>
            <person name="Gubbala S."/>
            <person name="Hirani K."/>
            <person name="Jayaseelan J.C."/>
            <person name="Lara F."/>
            <person name="Munidasa M."/>
            <person name="Palculict T."/>
            <person name="Patil S."/>
            <person name="Pu L.-L."/>
            <person name="Saada N."/>
            <person name="Tang L."/>
            <person name="Weissenberger G."/>
            <person name="Zhu Y."/>
            <person name="Hemphill L."/>
            <person name="Shang Y."/>
            <person name="Youmans B."/>
            <person name="Ayvaz T."/>
            <person name="Ross M."/>
            <person name="Santibanez J."/>
            <person name="Aqrawi P."/>
            <person name="Gross S."/>
            <person name="Joshi V."/>
            <person name="Fowler G."/>
            <person name="Nazareth L."/>
            <person name="Reid J."/>
            <person name="Worley K."/>
            <person name="Petrosino J."/>
            <person name="Highlander S."/>
            <person name="Gibbs R."/>
        </authorList>
    </citation>
    <scope>NUCLEOTIDE SEQUENCE [LARGE SCALE GENOMIC DNA]</scope>
    <source>
        <strain evidence="13 14">DSM 2778</strain>
    </source>
</reference>
<dbReference type="EC" id="2.8.1.13" evidence="10"/>
<feature type="domain" description="tRNA-specific 2-thiouridylase MnmA-like central" evidence="12">
    <location>
        <begin position="225"/>
        <end position="277"/>
    </location>
</feature>
<dbReference type="InterPro" id="IPR046884">
    <property type="entry name" value="MnmA-like_central"/>
</dbReference>
<keyword evidence="4 10" id="KW-0819">tRNA processing</keyword>
<keyword evidence="7 10" id="KW-0694">RNA-binding</keyword>
<evidence type="ECO:0000256" key="4">
    <source>
        <dbReference type="ARBA" id="ARBA00022694"/>
    </source>
</evidence>
<dbReference type="NCBIfam" id="TIGR00420">
    <property type="entry name" value="trmU"/>
    <property type="match status" value="1"/>
</dbReference>
<dbReference type="GO" id="GO:0008168">
    <property type="term" value="F:methyltransferase activity"/>
    <property type="evidence" value="ECO:0007669"/>
    <property type="project" value="UniProtKB-KW"/>
</dbReference>
<evidence type="ECO:0000313" key="14">
    <source>
        <dbReference type="Proteomes" id="UP000004067"/>
    </source>
</evidence>
<dbReference type="NCBIfam" id="NF001138">
    <property type="entry name" value="PRK00143.1"/>
    <property type="match status" value="1"/>
</dbReference>
<feature type="active site" description="Cysteine persulfide intermediate" evidence="10">
    <location>
        <position position="205"/>
    </location>
</feature>
<dbReference type="HAMAP" id="MF_00144">
    <property type="entry name" value="tRNA_thiouridyl_MnmA"/>
    <property type="match status" value="1"/>
</dbReference>
<dbReference type="Pfam" id="PF20259">
    <property type="entry name" value="tRNA_Me_trans_M"/>
    <property type="match status" value="1"/>
</dbReference>
<accession>F5RMT2</accession>
<comment type="caution">
    <text evidence="10">Lacks conserved residue(s) required for the propagation of feature annotation.</text>
</comment>
<evidence type="ECO:0000256" key="5">
    <source>
        <dbReference type="ARBA" id="ARBA00022741"/>
    </source>
</evidence>
<dbReference type="SUPFAM" id="SSF52402">
    <property type="entry name" value="Adenine nucleotide alpha hydrolases-like"/>
    <property type="match status" value="1"/>
</dbReference>
<feature type="site" description="Interaction with tRNA" evidence="10">
    <location>
        <position position="344"/>
    </location>
</feature>
<dbReference type="OrthoDB" id="9800696at2"/>
<keyword evidence="5 10" id="KW-0547">Nucleotide-binding</keyword>
<gene>
    <name evidence="13" type="primary">trmU</name>
    <name evidence="10" type="synonym">mnmA</name>
    <name evidence="13" type="ORF">HMPREF9081_1568</name>
</gene>
<dbReference type="CDD" id="cd01998">
    <property type="entry name" value="MnmA_TRMU-like"/>
    <property type="match status" value="1"/>
</dbReference>
<feature type="disulfide bond" description="Alternate" evidence="10">
    <location>
        <begin position="108"/>
        <end position="205"/>
    </location>
</feature>
<dbReference type="PANTHER" id="PTHR11933:SF5">
    <property type="entry name" value="MITOCHONDRIAL TRNA-SPECIFIC 2-THIOURIDYLASE 1"/>
    <property type="match status" value="1"/>
</dbReference>
<evidence type="ECO:0000256" key="6">
    <source>
        <dbReference type="ARBA" id="ARBA00022840"/>
    </source>
</evidence>
<evidence type="ECO:0000256" key="7">
    <source>
        <dbReference type="ARBA" id="ARBA00022884"/>
    </source>
</evidence>
<feature type="region of interest" description="Interaction with tRNA" evidence="10">
    <location>
        <begin position="311"/>
        <end position="312"/>
    </location>
</feature>
<dbReference type="FunFam" id="2.40.30.10:FF:000023">
    <property type="entry name" value="tRNA-specific 2-thiouridylase MnmA"/>
    <property type="match status" value="1"/>
</dbReference>
<keyword evidence="14" id="KW-1185">Reference proteome</keyword>
<dbReference type="AlphaFoldDB" id="F5RMT2"/>
<keyword evidence="13" id="KW-0489">Methyltransferase</keyword>
<feature type="active site" description="Nucleophile" evidence="10">
    <location>
        <position position="108"/>
    </location>
</feature>
<dbReference type="GO" id="GO:0000049">
    <property type="term" value="F:tRNA binding"/>
    <property type="evidence" value="ECO:0007669"/>
    <property type="project" value="UniProtKB-KW"/>
</dbReference>
<dbReference type="InterPro" id="IPR046885">
    <property type="entry name" value="MnmA-like_C"/>
</dbReference>
<dbReference type="GO" id="GO:0005524">
    <property type="term" value="F:ATP binding"/>
    <property type="evidence" value="ECO:0007669"/>
    <property type="project" value="UniProtKB-KW"/>
</dbReference>
<feature type="binding site" evidence="10">
    <location>
        <position position="132"/>
    </location>
    <ligand>
        <name>ATP</name>
        <dbReference type="ChEBI" id="CHEBI:30616"/>
    </ligand>
</feature>
<dbReference type="Gene3D" id="2.30.30.280">
    <property type="entry name" value="Adenine nucleotide alpha hydrolases-like domains"/>
    <property type="match status" value="1"/>
</dbReference>
<protein>
    <recommendedName>
        <fullName evidence="10">tRNA-specific 2-thiouridylase MnmA</fullName>
        <ecNumber evidence="10">2.8.1.13</ecNumber>
    </recommendedName>
</protein>